<protein>
    <recommendedName>
        <fullName evidence="4">beta-glucosidase</fullName>
        <ecNumber evidence="4">3.2.1.21</ecNumber>
    </recommendedName>
</protein>
<dbReference type="PANTHER" id="PTHR42715">
    <property type="entry name" value="BETA-GLUCOSIDASE"/>
    <property type="match status" value="1"/>
</dbReference>
<dbReference type="SMART" id="SM01217">
    <property type="entry name" value="Fn3_like"/>
    <property type="match status" value="1"/>
</dbReference>
<dbReference type="Gene3D" id="2.60.40.10">
    <property type="entry name" value="Immunoglobulins"/>
    <property type="match status" value="1"/>
</dbReference>
<evidence type="ECO:0000256" key="10">
    <source>
        <dbReference type="SAM" id="MobiDB-lite"/>
    </source>
</evidence>
<proteinExistence type="inferred from homology"/>
<feature type="region of interest" description="Disordered" evidence="10">
    <location>
        <begin position="260"/>
        <end position="280"/>
    </location>
</feature>
<keyword evidence="9" id="KW-0624">Polysaccharide degradation</keyword>
<dbReference type="InterPro" id="IPR013783">
    <property type="entry name" value="Ig-like_fold"/>
</dbReference>
<keyword evidence="13" id="KW-1185">Reference proteome</keyword>
<evidence type="ECO:0000313" key="13">
    <source>
        <dbReference type="Proteomes" id="UP001465976"/>
    </source>
</evidence>
<evidence type="ECO:0000259" key="11">
    <source>
        <dbReference type="SMART" id="SM01217"/>
    </source>
</evidence>
<comment type="similarity">
    <text evidence="3">Belongs to the glycosyl hydrolase 3 family.</text>
</comment>
<evidence type="ECO:0000256" key="6">
    <source>
        <dbReference type="ARBA" id="ARBA00023001"/>
    </source>
</evidence>
<comment type="catalytic activity">
    <reaction evidence="1">
        <text>Hydrolysis of terminal, non-reducing beta-D-glucosyl residues with release of beta-D-glucose.</text>
        <dbReference type="EC" id="3.2.1.21"/>
    </reaction>
</comment>
<dbReference type="PANTHER" id="PTHR42715:SF2">
    <property type="entry name" value="BETA-GLUCOSIDASE F-RELATED"/>
    <property type="match status" value="1"/>
</dbReference>
<dbReference type="Pfam" id="PF00933">
    <property type="entry name" value="Glyco_hydro_3"/>
    <property type="match status" value="1"/>
</dbReference>
<evidence type="ECO:0000313" key="12">
    <source>
        <dbReference type="EMBL" id="KAL0575133.1"/>
    </source>
</evidence>
<evidence type="ECO:0000256" key="2">
    <source>
        <dbReference type="ARBA" id="ARBA00004987"/>
    </source>
</evidence>
<dbReference type="InterPro" id="IPR002772">
    <property type="entry name" value="Glyco_hydro_3_C"/>
</dbReference>
<evidence type="ECO:0000256" key="3">
    <source>
        <dbReference type="ARBA" id="ARBA00005336"/>
    </source>
</evidence>
<evidence type="ECO:0000256" key="7">
    <source>
        <dbReference type="ARBA" id="ARBA00023277"/>
    </source>
</evidence>
<evidence type="ECO:0000256" key="8">
    <source>
        <dbReference type="ARBA" id="ARBA00023295"/>
    </source>
</evidence>
<keyword evidence="5" id="KW-0378">Hydrolase</keyword>
<evidence type="ECO:0000256" key="5">
    <source>
        <dbReference type="ARBA" id="ARBA00022801"/>
    </source>
</evidence>
<comment type="caution">
    <text evidence="12">The sequence shown here is derived from an EMBL/GenBank/DDBJ whole genome shotgun (WGS) entry which is preliminary data.</text>
</comment>
<feature type="compositionally biased region" description="Low complexity" evidence="10">
    <location>
        <begin position="263"/>
        <end position="278"/>
    </location>
</feature>
<evidence type="ECO:0000256" key="4">
    <source>
        <dbReference type="ARBA" id="ARBA00012744"/>
    </source>
</evidence>
<dbReference type="SUPFAM" id="SSF52279">
    <property type="entry name" value="Beta-D-glucan exohydrolase, C-terminal domain"/>
    <property type="match status" value="1"/>
</dbReference>
<organism evidence="12 13">
    <name type="scientific">Marasmius crinis-equi</name>
    <dbReference type="NCBI Taxonomy" id="585013"/>
    <lineage>
        <taxon>Eukaryota</taxon>
        <taxon>Fungi</taxon>
        <taxon>Dikarya</taxon>
        <taxon>Basidiomycota</taxon>
        <taxon>Agaricomycotina</taxon>
        <taxon>Agaricomycetes</taxon>
        <taxon>Agaricomycetidae</taxon>
        <taxon>Agaricales</taxon>
        <taxon>Marasmiineae</taxon>
        <taxon>Marasmiaceae</taxon>
        <taxon>Marasmius</taxon>
    </lineage>
</organism>
<dbReference type="SUPFAM" id="SSF51445">
    <property type="entry name" value="(Trans)glycosidases"/>
    <property type="match status" value="1"/>
</dbReference>
<dbReference type="InterPro" id="IPR026891">
    <property type="entry name" value="Fn3-like"/>
</dbReference>
<dbReference type="InterPro" id="IPR017853">
    <property type="entry name" value="GH"/>
</dbReference>
<dbReference type="Gene3D" id="3.40.50.1700">
    <property type="entry name" value="Glycoside hydrolase family 3 C-terminal domain"/>
    <property type="match status" value="1"/>
</dbReference>
<dbReference type="Proteomes" id="UP001465976">
    <property type="component" value="Unassembled WGS sequence"/>
</dbReference>
<accession>A0ABR3FIG2</accession>
<dbReference type="InterPro" id="IPR001764">
    <property type="entry name" value="Glyco_hydro_3_N"/>
</dbReference>
<sequence length="585" mass="62484">MIERYALCGSCFYLLVELHVINQEHEIYALPFLRSVQANVASVMCSYNRINGSFACENDKVLNGIMKSEFGFAGYIMSDWAATHSTLSVNTGLDMTMPGDITFGSGTTYFGDTLVAAVNNGSVSQTRIDDLATRILAAWYLLGQDSGYPAVNFDSWNINDPINAHKNVQGNHKDLIREIGRASTVLLKNLRKSLPLQKPKTIGVIGNGAGPSSKGPNGYGDRGGDDGVLAMGWGSGTANFPYLIDLNYYVEHQPLSAIKTRASSDGTTVSSSLSDSDLNAARNTASGKDVAIVFITADSGEGYISVEGNDGDRKDLQAWHGGDALVQAVASVNPNTVVAVNSVGPIVMEAWINNPNGVSSSDLSSLRALTSGFSDCRGQEAGNAVTDILYGAFNPSGRLPFTIGKSINDYSAKVIYDNNVAQIPYSEGLFVDYRHFDQANIQPRFEFGFGLSFSNFTYSGLSISGSTAGRTPTSGPGSSLDSGLHQKVVSVTFTIQNSGTVAGNEVPQLYLTFPSAAQTAPRNLKGFDSVFVAPGQSKSVTLQLSRFDFSIWNPTTQRWEIPSGQTTIAIGASSRDIRLTGTIQN</sequence>
<dbReference type="InterPro" id="IPR050288">
    <property type="entry name" value="Cellulose_deg_GH3"/>
</dbReference>
<keyword evidence="8" id="KW-0326">Glycosidase</keyword>
<name>A0ABR3FIG2_9AGAR</name>
<keyword evidence="6" id="KW-0136">Cellulose degradation</keyword>
<dbReference type="Pfam" id="PF01915">
    <property type="entry name" value="Glyco_hydro_3_C"/>
    <property type="match status" value="1"/>
</dbReference>
<evidence type="ECO:0000256" key="1">
    <source>
        <dbReference type="ARBA" id="ARBA00000448"/>
    </source>
</evidence>
<dbReference type="Pfam" id="PF14310">
    <property type="entry name" value="Fn3-like"/>
    <property type="match status" value="1"/>
</dbReference>
<keyword evidence="7" id="KW-0119">Carbohydrate metabolism</keyword>
<dbReference type="InterPro" id="IPR036962">
    <property type="entry name" value="Glyco_hydro_3_N_sf"/>
</dbReference>
<reference evidence="12 13" key="1">
    <citation type="submission" date="2024-02" db="EMBL/GenBank/DDBJ databases">
        <title>A draft genome for the cacao thread blight pathogen Marasmius crinis-equi.</title>
        <authorList>
            <person name="Cohen S.P."/>
            <person name="Baruah I.K."/>
            <person name="Amoako-Attah I."/>
            <person name="Bukari Y."/>
            <person name="Meinhardt L.W."/>
            <person name="Bailey B.A."/>
        </authorList>
    </citation>
    <scope>NUCLEOTIDE SEQUENCE [LARGE SCALE GENOMIC DNA]</scope>
    <source>
        <strain evidence="12 13">GH-76</strain>
    </source>
</reference>
<dbReference type="EC" id="3.2.1.21" evidence="4"/>
<gene>
    <name evidence="12" type="ORF">V5O48_006837</name>
</gene>
<evidence type="ECO:0000256" key="9">
    <source>
        <dbReference type="ARBA" id="ARBA00023326"/>
    </source>
</evidence>
<dbReference type="EMBL" id="JBAHYK010000333">
    <property type="protein sequence ID" value="KAL0575133.1"/>
    <property type="molecule type" value="Genomic_DNA"/>
</dbReference>
<comment type="pathway">
    <text evidence="2">Glycan metabolism; cellulose degradation.</text>
</comment>
<dbReference type="Gene3D" id="3.20.20.300">
    <property type="entry name" value="Glycoside hydrolase, family 3, N-terminal domain"/>
    <property type="match status" value="1"/>
</dbReference>
<feature type="domain" description="Fibronectin type III-like" evidence="11">
    <location>
        <begin position="505"/>
        <end position="574"/>
    </location>
</feature>
<dbReference type="InterPro" id="IPR036881">
    <property type="entry name" value="Glyco_hydro_3_C_sf"/>
</dbReference>